<reference evidence="2 3" key="1">
    <citation type="submission" date="2018-07" db="EMBL/GenBank/DDBJ databases">
        <title>Dyella tabacisoli L4-6T, whole genome shotgun sequence.</title>
        <authorList>
            <person name="Zhou X.-K."/>
            <person name="Li W.-J."/>
            <person name="Duan Y.-Q."/>
        </authorList>
    </citation>
    <scope>NUCLEOTIDE SEQUENCE [LARGE SCALE GENOMIC DNA]</scope>
    <source>
        <strain evidence="2 3">L4-6</strain>
    </source>
</reference>
<evidence type="ECO:0000313" key="2">
    <source>
        <dbReference type="EMBL" id="RDD79925.1"/>
    </source>
</evidence>
<dbReference type="GO" id="GO:0016151">
    <property type="term" value="F:nickel cation binding"/>
    <property type="evidence" value="ECO:0007669"/>
    <property type="project" value="InterPro"/>
</dbReference>
<sequence>MNLKTPGEESLDTAGALSAAMMREMRARNRANLAAAAAQTDPLARLEGGLAVHCRVDLASRTVLESASMANLFKGYEALLPGRDLGKVGLISATASGICGGVHATASALCLEMALGLTPPPLGIVLRNLLLSCQYLNDSCLHLFVLAGPDYSRQAFESTNPEIWSRAVKAPCRRAQQHGYTRVGDLMAALDKGEGALYKEALQMAARARQAYTLLGGKYPHSESIVPGGVALPADAAKLAEFSAVLQPFAAYSQKTAAVWDDVFDFLLEAEPRYAELGRAPASMLDFGQWDHPDYYDGSYARCDMWGARRWSTPGALIDGQLACTALSLLNAGMEEHLDYSYQQRAAQSRAMIGTDPNGNPISRFHPWNKRTEPAKAHNPHAYSWGSSLAWRGHNFEVGAYARLYLSAAAQALPPSKYVAADGTGLDFSLPDEQANEIRLRWNIPALWNAFERNRARAYSLAFNVGVTRENIALAKAAIASGATQTRVSLDNVPTGKRLGVGLWGASRGFLAHWAVLDEQVIDNYQIAIPSRINVGTRMPDRTPGPLEQALCNTRIIESRYNDANDFVGIDIRRVVQSFDPCMDCTVYILIGDGATVLERTVDTRAR</sequence>
<evidence type="ECO:0000256" key="1">
    <source>
        <dbReference type="PIRSR" id="PIRSR601501-1"/>
    </source>
</evidence>
<feature type="binding site" evidence="1">
    <location>
        <position position="77"/>
    </location>
    <ligand>
        <name>Mg(2+)</name>
        <dbReference type="ChEBI" id="CHEBI:18420"/>
    </ligand>
</feature>
<keyword evidence="1" id="KW-0408">Iron</keyword>
<dbReference type="Proteomes" id="UP000253782">
    <property type="component" value="Unassembled WGS sequence"/>
</dbReference>
<dbReference type="InterPro" id="IPR029014">
    <property type="entry name" value="NiFe-Hase_large"/>
</dbReference>
<dbReference type="InterPro" id="IPR001501">
    <property type="entry name" value="Ni-dep_hyd_lsu"/>
</dbReference>
<dbReference type="InterPro" id="IPR050867">
    <property type="entry name" value="NiFe/NiFeSe_hydrgnase_LSU"/>
</dbReference>
<feature type="binding site" evidence="1">
    <location>
        <position position="99"/>
    </location>
    <ligand>
        <name>Fe cation</name>
        <dbReference type="ChEBI" id="CHEBI:24875"/>
    </ligand>
</feature>
<gene>
    <name evidence="2" type="ORF">DVJ77_20020</name>
</gene>
<dbReference type="Gene3D" id="1.10.645.10">
    <property type="entry name" value="Cytochrome-c3 Hydrogenase, chain B"/>
    <property type="match status" value="1"/>
</dbReference>
<dbReference type="OrthoDB" id="9761717at2"/>
<dbReference type="AlphaFoldDB" id="A0A369UII8"/>
<feature type="binding site" evidence="1">
    <location>
        <position position="585"/>
    </location>
    <ligand>
        <name>Fe cation</name>
        <dbReference type="ChEBI" id="CHEBI:24875"/>
    </ligand>
</feature>
<name>A0A369UII8_9GAMM</name>
<dbReference type="SUPFAM" id="SSF56762">
    <property type="entry name" value="HydB/Nqo4-like"/>
    <property type="match status" value="1"/>
</dbReference>
<dbReference type="PANTHER" id="PTHR42958:SF4">
    <property type="entry name" value="HYDROGENASE EXPRESSION_FORMATION PROTEIN HUPK"/>
    <property type="match status" value="1"/>
</dbReference>
<keyword evidence="1" id="KW-0533">Nickel</keyword>
<dbReference type="Pfam" id="PF00374">
    <property type="entry name" value="NiFeSe_Hases"/>
    <property type="match status" value="2"/>
</dbReference>
<accession>A0A369UII8</accession>
<comment type="cofactor">
    <cofactor evidence="1">
        <name>Fe cation</name>
        <dbReference type="ChEBI" id="CHEBI:24875"/>
    </cofactor>
</comment>
<comment type="caution">
    <text evidence="2">The sequence shown here is derived from an EMBL/GenBank/DDBJ whole genome shotgun (WGS) entry which is preliminary data.</text>
</comment>
<feature type="binding site" evidence="1">
    <location>
        <position position="99"/>
    </location>
    <ligand>
        <name>Ni(2+)</name>
        <dbReference type="ChEBI" id="CHEBI:49786"/>
    </ligand>
</feature>
<feature type="binding site" evidence="1">
    <location>
        <position position="527"/>
    </location>
    <ligand>
        <name>Mg(2+)</name>
        <dbReference type="ChEBI" id="CHEBI:18420"/>
    </ligand>
</feature>
<feature type="binding site" evidence="1">
    <location>
        <position position="582"/>
    </location>
    <ligand>
        <name>Ni(2+)</name>
        <dbReference type="ChEBI" id="CHEBI:49786"/>
    </ligand>
</feature>
<keyword evidence="1" id="KW-0479">Metal-binding</keyword>
<dbReference type="RefSeq" id="WP_114847305.1">
    <property type="nucleotide sequence ID" value="NZ_JBHSPE010000005.1"/>
</dbReference>
<evidence type="ECO:0000313" key="3">
    <source>
        <dbReference type="Proteomes" id="UP000253782"/>
    </source>
</evidence>
<protein>
    <submittedName>
        <fullName evidence="2">Cytochrome C</fullName>
    </submittedName>
</protein>
<organism evidence="2 3">
    <name type="scientific">Dyella tabacisoli</name>
    <dbReference type="NCBI Taxonomy" id="2282381"/>
    <lineage>
        <taxon>Bacteria</taxon>
        <taxon>Pseudomonadati</taxon>
        <taxon>Pseudomonadota</taxon>
        <taxon>Gammaproteobacteria</taxon>
        <taxon>Lysobacterales</taxon>
        <taxon>Rhodanobacteraceae</taxon>
        <taxon>Dyella</taxon>
    </lineage>
</organism>
<dbReference type="PANTHER" id="PTHR42958">
    <property type="entry name" value="HYDROGENASE-2 LARGE CHAIN"/>
    <property type="match status" value="1"/>
</dbReference>
<keyword evidence="1" id="KW-0460">Magnesium</keyword>
<dbReference type="EMBL" id="QQAH01000023">
    <property type="protein sequence ID" value="RDD79925.1"/>
    <property type="molecule type" value="Genomic_DNA"/>
</dbReference>
<proteinExistence type="predicted"/>
<comment type="cofactor">
    <cofactor evidence="1">
        <name>Ni(2+)</name>
        <dbReference type="ChEBI" id="CHEBI:49786"/>
    </cofactor>
</comment>
<keyword evidence="3" id="KW-1185">Reference proteome</keyword>